<feature type="transmembrane region" description="Helical" evidence="2">
    <location>
        <begin position="32"/>
        <end position="50"/>
    </location>
</feature>
<organism evidence="3 4">
    <name type="scientific">Sagittula salina</name>
    <dbReference type="NCBI Taxonomy" id="2820268"/>
    <lineage>
        <taxon>Bacteria</taxon>
        <taxon>Pseudomonadati</taxon>
        <taxon>Pseudomonadota</taxon>
        <taxon>Alphaproteobacteria</taxon>
        <taxon>Rhodobacterales</taxon>
        <taxon>Roseobacteraceae</taxon>
        <taxon>Sagittula</taxon>
    </lineage>
</organism>
<keyword evidence="2" id="KW-0472">Membrane</keyword>
<feature type="transmembrane region" description="Helical" evidence="2">
    <location>
        <begin position="7"/>
        <end position="26"/>
    </location>
</feature>
<sequence length="84" mass="9221">MYRLSFFMAHMAGASIAGAALVVFFVFGWYSWWAFVAAGVLGLVTAWPVGKAVSARIKKSDPTWSYRRDAPIPSDTVARHNSPV</sequence>
<accession>A0A940MQ57</accession>
<evidence type="ECO:0000313" key="4">
    <source>
        <dbReference type="Proteomes" id="UP000675940"/>
    </source>
</evidence>
<keyword evidence="2" id="KW-1133">Transmembrane helix</keyword>
<keyword evidence="2" id="KW-0812">Transmembrane</keyword>
<dbReference type="Proteomes" id="UP000675940">
    <property type="component" value="Unassembled WGS sequence"/>
</dbReference>
<dbReference type="RefSeq" id="WP_209361362.1">
    <property type="nucleotide sequence ID" value="NZ_JAGISH010000007.1"/>
</dbReference>
<reference evidence="3" key="1">
    <citation type="submission" date="2021-03" db="EMBL/GenBank/DDBJ databases">
        <title>Sagittula salina sp. nov. strain M10.9X isolated from the marine waste.</title>
        <authorList>
            <person name="Satari L."/>
            <person name="Molina-Menor E."/>
            <person name="Vidal-Verdu A."/>
            <person name="Pascual J."/>
            <person name="Pereto J."/>
            <person name="Porcar M."/>
        </authorList>
    </citation>
    <scope>NUCLEOTIDE SEQUENCE</scope>
    <source>
        <strain evidence="3">M10.9X</strain>
    </source>
</reference>
<name>A0A940MQ57_9RHOB</name>
<evidence type="ECO:0000256" key="1">
    <source>
        <dbReference type="SAM" id="MobiDB-lite"/>
    </source>
</evidence>
<gene>
    <name evidence="3" type="ORF">J5474_13055</name>
</gene>
<comment type="caution">
    <text evidence="3">The sequence shown here is derived from an EMBL/GenBank/DDBJ whole genome shotgun (WGS) entry which is preliminary data.</text>
</comment>
<protein>
    <submittedName>
        <fullName evidence="3">Uncharacterized protein</fullName>
    </submittedName>
</protein>
<evidence type="ECO:0000256" key="2">
    <source>
        <dbReference type="SAM" id="Phobius"/>
    </source>
</evidence>
<keyword evidence="4" id="KW-1185">Reference proteome</keyword>
<evidence type="ECO:0000313" key="3">
    <source>
        <dbReference type="EMBL" id="MBP0483414.1"/>
    </source>
</evidence>
<feature type="region of interest" description="Disordered" evidence="1">
    <location>
        <begin position="64"/>
        <end position="84"/>
    </location>
</feature>
<dbReference type="AlphaFoldDB" id="A0A940MQ57"/>
<dbReference type="EMBL" id="JAGISH010000007">
    <property type="protein sequence ID" value="MBP0483414.1"/>
    <property type="molecule type" value="Genomic_DNA"/>
</dbReference>
<proteinExistence type="predicted"/>